<gene>
    <name evidence="6" type="ORF">g.68003</name>
</gene>
<comment type="subcellular location">
    <subcellularLocation>
        <location evidence="1">Cytoplasm</location>
    </subcellularLocation>
</comment>
<dbReference type="Pfam" id="PF00567">
    <property type="entry name" value="TUDOR"/>
    <property type="match status" value="1"/>
</dbReference>
<accession>A0A2S2ND24</accession>
<feature type="domain" description="HTH OST-type" evidence="5">
    <location>
        <begin position="5"/>
        <end position="79"/>
    </location>
</feature>
<keyword evidence="2" id="KW-0963">Cytoplasm</keyword>
<keyword evidence="4" id="KW-0744">Spermatogenesis</keyword>
<dbReference type="InterPro" id="IPR041966">
    <property type="entry name" value="LOTUS-like"/>
</dbReference>
<dbReference type="Gene3D" id="2.30.30.140">
    <property type="match status" value="1"/>
</dbReference>
<dbReference type="GO" id="GO:0030154">
    <property type="term" value="P:cell differentiation"/>
    <property type="evidence" value="ECO:0007669"/>
    <property type="project" value="UniProtKB-ARBA"/>
</dbReference>
<reference evidence="6" key="1">
    <citation type="submission" date="2018-04" db="EMBL/GenBank/DDBJ databases">
        <title>Transcriptome of Schizaphis graminum biotype I.</title>
        <authorList>
            <person name="Scully E.D."/>
            <person name="Geib S.M."/>
            <person name="Palmer N.A."/>
            <person name="Koch K."/>
            <person name="Bradshaw J."/>
            <person name="Heng-Moss T."/>
            <person name="Sarath G."/>
        </authorList>
    </citation>
    <scope>NUCLEOTIDE SEQUENCE</scope>
</reference>
<dbReference type="PANTHER" id="PTHR22948:SF76">
    <property type="entry name" value="FI20010P1-RELATED"/>
    <property type="match status" value="1"/>
</dbReference>
<evidence type="ECO:0000313" key="6">
    <source>
        <dbReference type="EMBL" id="MBY15080.1"/>
    </source>
</evidence>
<dbReference type="InterPro" id="IPR002999">
    <property type="entry name" value="Tudor"/>
</dbReference>
<dbReference type="GO" id="GO:0005737">
    <property type="term" value="C:cytoplasm"/>
    <property type="evidence" value="ECO:0007669"/>
    <property type="project" value="UniProtKB-SubCell"/>
</dbReference>
<evidence type="ECO:0000256" key="2">
    <source>
        <dbReference type="ARBA" id="ARBA00022490"/>
    </source>
</evidence>
<organism evidence="6">
    <name type="scientific">Schizaphis graminum</name>
    <name type="common">Green bug aphid</name>
    <dbReference type="NCBI Taxonomy" id="13262"/>
    <lineage>
        <taxon>Eukaryota</taxon>
        <taxon>Metazoa</taxon>
        <taxon>Ecdysozoa</taxon>
        <taxon>Arthropoda</taxon>
        <taxon>Hexapoda</taxon>
        <taxon>Insecta</taxon>
        <taxon>Pterygota</taxon>
        <taxon>Neoptera</taxon>
        <taxon>Paraneoptera</taxon>
        <taxon>Hemiptera</taxon>
        <taxon>Sternorrhyncha</taxon>
        <taxon>Aphidomorpha</taxon>
        <taxon>Aphidoidea</taxon>
        <taxon>Aphididae</taxon>
        <taxon>Aphidini</taxon>
        <taxon>Schizaphis</taxon>
    </lineage>
</organism>
<dbReference type="AlphaFoldDB" id="A0A2S2ND24"/>
<evidence type="ECO:0000259" key="5">
    <source>
        <dbReference type="PROSITE" id="PS51644"/>
    </source>
</evidence>
<dbReference type="InterPro" id="IPR050621">
    <property type="entry name" value="Tudor_domain_containing"/>
</dbReference>
<dbReference type="PANTHER" id="PTHR22948">
    <property type="entry name" value="TUDOR DOMAIN CONTAINING PROTEIN"/>
    <property type="match status" value="1"/>
</dbReference>
<dbReference type="InterPro" id="IPR025605">
    <property type="entry name" value="OST-HTH/LOTUS_dom"/>
</dbReference>
<dbReference type="Gene3D" id="2.40.50.90">
    <property type="match status" value="1"/>
</dbReference>
<sequence length="554" mass="64476">MDCQDLTELKIVVRSILVACRNPLTVEELWKKVTYIFGPQQLQTQISDYRTPFNFLKSIPDVVQLDDPEDTNSIVNIISSKLSRHMEILVPTNIIRPPKPKNHLQELLVPYITQCAFIRIVYELYPDGLSISDFESDILCIPIFQSYINCVDKLLYNLDHIFLRKGGEIISLQPKIVNSLKQIETKGKFTAMDICNIDEYSLENKYDDKLISNGLEYPLFNILEESIKTNIEQLLDEVPGWISDRHMCNLYIEKFGSAFTHYRRWGFTRVSQMFSKLPELCCVHFSNNEVEIFSTKNHTCDINKNVDILKDENKNLESGFFSIRANKKYDNEPDVNDGVLKKFLRNDPYLEASLSDCFLEQEIKHFELKINNSYNVNVCGINTSFVASIKCQYIDQYHEFQKLLVDMKNFYFINDSQFLFDTNIIMVKQTYAYFLDDFWFRGVVIDTNLDGIQMINIDYGSMHTIPFDDIRLLHVRFAQLPAQSFTCNLHGIDSIDENELLGIIDKKCTVYVVSTDQQNKFANVKIKFMDSISDKYLNDEWLENGIAQPDSDEE</sequence>
<dbReference type="SUPFAM" id="SSF63748">
    <property type="entry name" value="Tudor/PWWP/MBT"/>
    <property type="match status" value="1"/>
</dbReference>
<proteinExistence type="predicted"/>
<name>A0A2S2ND24_SCHGA</name>
<dbReference type="Pfam" id="PF12872">
    <property type="entry name" value="OST-HTH"/>
    <property type="match status" value="1"/>
</dbReference>
<evidence type="ECO:0000256" key="3">
    <source>
        <dbReference type="ARBA" id="ARBA00022737"/>
    </source>
</evidence>
<evidence type="ECO:0000256" key="4">
    <source>
        <dbReference type="ARBA" id="ARBA00022871"/>
    </source>
</evidence>
<dbReference type="PROSITE" id="PS51644">
    <property type="entry name" value="HTH_OST"/>
    <property type="match status" value="1"/>
</dbReference>
<protein>
    <recommendedName>
        <fullName evidence="5">HTH OST-type domain-containing protein</fullName>
    </recommendedName>
</protein>
<dbReference type="EMBL" id="GGMR01002461">
    <property type="protein sequence ID" value="MBY15080.1"/>
    <property type="molecule type" value="Transcribed_RNA"/>
</dbReference>
<dbReference type="InterPro" id="IPR035437">
    <property type="entry name" value="SNase_OB-fold_sf"/>
</dbReference>
<dbReference type="Gene3D" id="3.30.420.610">
    <property type="entry name" value="LOTUS domain-like"/>
    <property type="match status" value="1"/>
</dbReference>
<evidence type="ECO:0000256" key="1">
    <source>
        <dbReference type="ARBA" id="ARBA00004496"/>
    </source>
</evidence>
<dbReference type="GO" id="GO:0007283">
    <property type="term" value="P:spermatogenesis"/>
    <property type="evidence" value="ECO:0007669"/>
    <property type="project" value="UniProtKB-KW"/>
</dbReference>
<keyword evidence="3" id="KW-0677">Repeat</keyword>
<keyword evidence="4" id="KW-0221">Differentiation</keyword>